<sequence length="137" mass="15432">MNRTVLDQLIATITDDELRFIASADYGQDIDTHMAALRRVFEQKGKFEADQSWHPYEVVELTSHTLKPGHEREFALCTLLILQAVADGADLHTDLELKFDDRAADYQALPPELRDAILAAYLEADLEGTLPLSRHSP</sequence>
<protein>
    <submittedName>
        <fullName evidence="1">Uncharacterized protein</fullName>
    </submittedName>
</protein>
<organism evidence="1 2">
    <name type="scientific">Noviluteimonas gilva</name>
    <dbReference type="NCBI Taxonomy" id="2682097"/>
    <lineage>
        <taxon>Bacteria</taxon>
        <taxon>Pseudomonadati</taxon>
        <taxon>Pseudomonadota</taxon>
        <taxon>Gammaproteobacteria</taxon>
        <taxon>Lysobacterales</taxon>
        <taxon>Lysobacteraceae</taxon>
        <taxon>Noviluteimonas</taxon>
    </lineage>
</organism>
<gene>
    <name evidence="1" type="ORF">GN331_01840</name>
</gene>
<dbReference type="Proteomes" id="UP000479692">
    <property type="component" value="Unassembled WGS sequence"/>
</dbReference>
<reference evidence="1 2" key="1">
    <citation type="submission" date="2019-12" db="EMBL/GenBank/DDBJ databases">
        <authorList>
            <person name="Xu J."/>
        </authorList>
    </citation>
    <scope>NUCLEOTIDE SEQUENCE [LARGE SCALE GENOMIC DNA]</scope>
    <source>
        <strain evidence="1 2">HX-5-24</strain>
    </source>
</reference>
<proteinExistence type="predicted"/>
<dbReference type="AlphaFoldDB" id="A0A7C9LVT0"/>
<dbReference type="EMBL" id="WOXT01000001">
    <property type="protein sequence ID" value="MUV12945.1"/>
    <property type="molecule type" value="Genomic_DNA"/>
</dbReference>
<dbReference type="RefSeq" id="WP_156639808.1">
    <property type="nucleotide sequence ID" value="NZ_WOXT01000001.1"/>
</dbReference>
<accession>A0A7C9LVT0</accession>
<keyword evidence="2" id="KW-1185">Reference proteome</keyword>
<evidence type="ECO:0000313" key="1">
    <source>
        <dbReference type="EMBL" id="MUV12945.1"/>
    </source>
</evidence>
<comment type="caution">
    <text evidence="1">The sequence shown here is derived from an EMBL/GenBank/DDBJ whole genome shotgun (WGS) entry which is preliminary data.</text>
</comment>
<evidence type="ECO:0000313" key="2">
    <source>
        <dbReference type="Proteomes" id="UP000479692"/>
    </source>
</evidence>
<name>A0A7C9LVT0_9GAMM</name>